<dbReference type="PROSITE" id="PS50892">
    <property type="entry name" value="V_SNARE"/>
    <property type="match status" value="1"/>
</dbReference>
<dbReference type="GO" id="GO:0016192">
    <property type="term" value="P:vesicle-mediated transport"/>
    <property type="evidence" value="ECO:0007669"/>
    <property type="project" value="InterPro"/>
</dbReference>
<dbReference type="InParanoid" id="A0A1D2VRU2"/>
<keyword evidence="3" id="KW-0472">Membrane</keyword>
<evidence type="ECO:0000259" key="4">
    <source>
        <dbReference type="PROSITE" id="PS50892"/>
    </source>
</evidence>
<keyword evidence="1" id="KW-0175">Coiled coil</keyword>
<dbReference type="AlphaFoldDB" id="A0A1D2VRU2"/>
<dbReference type="SUPFAM" id="SSF58038">
    <property type="entry name" value="SNARE fusion complex"/>
    <property type="match status" value="1"/>
</dbReference>
<accession>A0A1D2VRU2</accession>
<dbReference type="Pfam" id="PF00957">
    <property type="entry name" value="Synaptobrevin"/>
    <property type="match status" value="1"/>
</dbReference>
<dbReference type="FunCoup" id="A0A1D2VRU2">
    <property type="interactions" value="321"/>
</dbReference>
<gene>
    <name evidence="5" type="ORF">ASCRUDRAFT_73976</name>
</gene>
<name>A0A1D2VRU2_9ASCO</name>
<feature type="region of interest" description="Disordered" evidence="2">
    <location>
        <begin position="1"/>
        <end position="32"/>
    </location>
</feature>
<dbReference type="Proteomes" id="UP000095038">
    <property type="component" value="Unassembled WGS sequence"/>
</dbReference>
<reference evidence="6" key="1">
    <citation type="submission" date="2016-05" db="EMBL/GenBank/DDBJ databases">
        <title>Comparative genomics of biotechnologically important yeasts.</title>
        <authorList>
            <consortium name="DOE Joint Genome Institute"/>
            <person name="Riley R."/>
            <person name="Haridas S."/>
            <person name="Wolfe K.H."/>
            <person name="Lopes M.R."/>
            <person name="Hittinger C.T."/>
            <person name="Goker M."/>
            <person name="Salamov A."/>
            <person name="Wisecaver J."/>
            <person name="Long T.M."/>
            <person name="Aerts A.L."/>
            <person name="Barry K."/>
            <person name="Choi C."/>
            <person name="Clum A."/>
            <person name="Coughlan A.Y."/>
            <person name="Deshpande S."/>
            <person name="Douglass A.P."/>
            <person name="Hanson S.J."/>
            <person name="Klenk H.-P."/>
            <person name="Labutti K."/>
            <person name="Lapidus A."/>
            <person name="Lindquist E."/>
            <person name="Lipzen A."/>
            <person name="Meier-Kolthoff J.P."/>
            <person name="Ohm R.A."/>
            <person name="Otillar R.P."/>
            <person name="Pangilinan J."/>
            <person name="Peng Y."/>
            <person name="Rokas A."/>
            <person name="Rosa C.A."/>
            <person name="Scheuner C."/>
            <person name="Sibirny A.A."/>
            <person name="Slot J.C."/>
            <person name="Stielow J.B."/>
            <person name="Sun H."/>
            <person name="Kurtzman C.P."/>
            <person name="Blackwell M."/>
            <person name="Grigoriev I.V."/>
            <person name="Jeffries T.W."/>
        </authorList>
    </citation>
    <scope>NUCLEOTIDE SEQUENCE [LARGE SCALE GENOMIC DNA]</scope>
    <source>
        <strain evidence="6">DSM 1968</strain>
    </source>
</reference>
<dbReference type="PRINTS" id="PR00219">
    <property type="entry name" value="SYNAPTOBREVN"/>
</dbReference>
<proteinExistence type="predicted"/>
<dbReference type="InterPro" id="IPR016444">
    <property type="entry name" value="Synaptobrevin/VAMP"/>
</dbReference>
<dbReference type="STRING" id="1344418.A0A1D2VRU2"/>
<keyword evidence="3" id="KW-1133">Transmembrane helix</keyword>
<organism evidence="5 6">
    <name type="scientific">Ascoidea rubescens DSM 1968</name>
    <dbReference type="NCBI Taxonomy" id="1344418"/>
    <lineage>
        <taxon>Eukaryota</taxon>
        <taxon>Fungi</taxon>
        <taxon>Dikarya</taxon>
        <taxon>Ascomycota</taxon>
        <taxon>Saccharomycotina</taxon>
        <taxon>Saccharomycetes</taxon>
        <taxon>Ascoideaceae</taxon>
        <taxon>Ascoidea</taxon>
    </lineage>
</organism>
<dbReference type="PIRSF" id="PIRSF005409">
    <property type="entry name" value="Synaptobrevin_euk"/>
    <property type="match status" value="1"/>
</dbReference>
<evidence type="ECO:0000256" key="3">
    <source>
        <dbReference type="SAM" id="Phobius"/>
    </source>
</evidence>
<feature type="transmembrane region" description="Helical" evidence="3">
    <location>
        <begin position="92"/>
        <end position="113"/>
    </location>
</feature>
<dbReference type="PANTHER" id="PTHR45701">
    <property type="entry name" value="SYNAPTOBREVIN FAMILY MEMBER"/>
    <property type="match status" value="1"/>
</dbReference>
<sequence length="117" mass="13210">MSSATPYDPFDPPSNSQYDSNNSNSNSKTAKIQAQIDSTVDIMRENINKVTERGERIDSINDQSQNLAITANSFKDSSNRVRKHMWKKDMKMRICIIIGIIILLIVIIVPIAVHFSN</sequence>
<evidence type="ECO:0000313" key="5">
    <source>
        <dbReference type="EMBL" id="ODV64334.1"/>
    </source>
</evidence>
<dbReference type="InterPro" id="IPR042855">
    <property type="entry name" value="V_SNARE_CC"/>
</dbReference>
<dbReference type="GeneID" id="30966136"/>
<dbReference type="RefSeq" id="XP_020050641.1">
    <property type="nucleotide sequence ID" value="XM_020192500.1"/>
</dbReference>
<evidence type="ECO:0000256" key="1">
    <source>
        <dbReference type="PROSITE-ProRule" id="PRU00290"/>
    </source>
</evidence>
<evidence type="ECO:0000256" key="2">
    <source>
        <dbReference type="SAM" id="MobiDB-lite"/>
    </source>
</evidence>
<dbReference type="EMBL" id="KV454475">
    <property type="protein sequence ID" value="ODV64334.1"/>
    <property type="molecule type" value="Genomic_DNA"/>
</dbReference>
<evidence type="ECO:0000313" key="6">
    <source>
        <dbReference type="Proteomes" id="UP000095038"/>
    </source>
</evidence>
<feature type="domain" description="V-SNARE coiled-coil homology" evidence="4">
    <location>
        <begin position="28"/>
        <end position="88"/>
    </location>
</feature>
<keyword evidence="6" id="KW-1185">Reference proteome</keyword>
<feature type="compositionally biased region" description="Low complexity" evidence="2">
    <location>
        <begin position="14"/>
        <end position="27"/>
    </location>
</feature>
<dbReference type="Gene3D" id="1.20.5.110">
    <property type="match status" value="1"/>
</dbReference>
<protein>
    <submittedName>
        <fullName evidence="5">Synaptobrevin</fullName>
    </submittedName>
</protein>
<dbReference type="GO" id="GO:0016020">
    <property type="term" value="C:membrane"/>
    <property type="evidence" value="ECO:0007669"/>
    <property type="project" value="InterPro"/>
</dbReference>
<keyword evidence="3" id="KW-0812">Transmembrane</keyword>
<dbReference type="OrthoDB" id="190375at2759"/>
<dbReference type="InterPro" id="IPR001388">
    <property type="entry name" value="Synaptobrevin-like"/>
</dbReference>